<reference evidence="3 4" key="1">
    <citation type="submission" date="2018-12" db="EMBL/GenBank/DDBJ databases">
        <authorList>
            <person name="Toschakov S.V."/>
        </authorList>
    </citation>
    <scope>NUCLEOTIDE SEQUENCE [LARGE SCALE GENOMIC DNA]</scope>
    <source>
        <strain evidence="3 4">GM2012</strain>
    </source>
</reference>
<sequence>MPIKTCAWVRARLPLLAGGESLGLDRWVVEPHLVRCADCRRRLEALRAAQHALAAASAEDPVPADSPPLWPDLARRLRQARRPRVRTAWGFERPRERAWAWSLAGLAAGLLVAASLIGLGARHDRRIKDIVDEYVPLPLSPLLTDDRPRLLKPEDPAQFERRRSRPRPTSPYRESHAAAHPDPIPLPPSPPAVPIGHDDPPPVELTQ</sequence>
<feature type="compositionally biased region" description="Pro residues" evidence="1">
    <location>
        <begin position="182"/>
        <end position="193"/>
    </location>
</feature>
<keyword evidence="4" id="KW-1185">Reference proteome</keyword>
<proteinExistence type="predicted"/>
<keyword evidence="2" id="KW-0812">Transmembrane</keyword>
<dbReference type="Proteomes" id="UP000280296">
    <property type="component" value="Unassembled WGS sequence"/>
</dbReference>
<accession>A0A432MEC6</accession>
<dbReference type="RefSeq" id="WP_126727567.1">
    <property type="nucleotide sequence ID" value="NZ_RYZH01000057.1"/>
</dbReference>
<evidence type="ECO:0008006" key="5">
    <source>
        <dbReference type="Google" id="ProtNLM"/>
    </source>
</evidence>
<reference evidence="3 4" key="2">
    <citation type="submission" date="2019-01" db="EMBL/GenBank/DDBJ databases">
        <title>Tautonia sociabilis, a novel thermotolerant planctomycete of Isosphaeraceae family, isolated from a 4000 m deep subterranean habitat.</title>
        <authorList>
            <person name="Kovaleva O.L."/>
            <person name="Elcheninov A.G."/>
            <person name="Van Heerden E."/>
            <person name="Toshchakov S.V."/>
            <person name="Novikov A."/>
            <person name="Bonch-Osmolovskaya E.A."/>
            <person name="Kublanov I.V."/>
        </authorList>
    </citation>
    <scope>NUCLEOTIDE SEQUENCE [LARGE SCALE GENOMIC DNA]</scope>
    <source>
        <strain evidence="3 4">GM2012</strain>
    </source>
</reference>
<dbReference type="InterPro" id="IPR041916">
    <property type="entry name" value="Anti_sigma_zinc_sf"/>
</dbReference>
<evidence type="ECO:0000313" key="4">
    <source>
        <dbReference type="Proteomes" id="UP000280296"/>
    </source>
</evidence>
<evidence type="ECO:0000313" key="3">
    <source>
        <dbReference type="EMBL" id="RUL83660.1"/>
    </source>
</evidence>
<feature type="transmembrane region" description="Helical" evidence="2">
    <location>
        <begin position="98"/>
        <end position="119"/>
    </location>
</feature>
<keyword evidence="2" id="KW-0472">Membrane</keyword>
<name>A0A432MEC6_9BACT</name>
<dbReference type="EMBL" id="RYZH01000057">
    <property type="protein sequence ID" value="RUL83660.1"/>
    <property type="molecule type" value="Genomic_DNA"/>
</dbReference>
<evidence type="ECO:0000256" key="2">
    <source>
        <dbReference type="SAM" id="Phobius"/>
    </source>
</evidence>
<keyword evidence="2" id="KW-1133">Transmembrane helix</keyword>
<evidence type="ECO:0000256" key="1">
    <source>
        <dbReference type="SAM" id="MobiDB-lite"/>
    </source>
</evidence>
<dbReference type="AlphaFoldDB" id="A0A432MEC6"/>
<gene>
    <name evidence="3" type="ORF">TsocGM_21750</name>
</gene>
<dbReference type="Gene3D" id="1.10.10.1320">
    <property type="entry name" value="Anti-sigma factor, zinc-finger domain"/>
    <property type="match status" value="1"/>
</dbReference>
<dbReference type="OrthoDB" id="292623at2"/>
<comment type="caution">
    <text evidence="3">The sequence shown here is derived from an EMBL/GenBank/DDBJ whole genome shotgun (WGS) entry which is preliminary data.</text>
</comment>
<feature type="region of interest" description="Disordered" evidence="1">
    <location>
        <begin position="145"/>
        <end position="207"/>
    </location>
</feature>
<protein>
    <recommendedName>
        <fullName evidence="5">Zinc-finger domain-containing protein</fullName>
    </recommendedName>
</protein>
<organism evidence="3 4">
    <name type="scientific">Tautonia sociabilis</name>
    <dbReference type="NCBI Taxonomy" id="2080755"/>
    <lineage>
        <taxon>Bacteria</taxon>
        <taxon>Pseudomonadati</taxon>
        <taxon>Planctomycetota</taxon>
        <taxon>Planctomycetia</taxon>
        <taxon>Isosphaerales</taxon>
        <taxon>Isosphaeraceae</taxon>
        <taxon>Tautonia</taxon>
    </lineage>
</organism>
<feature type="compositionally biased region" description="Basic and acidic residues" evidence="1">
    <location>
        <begin position="145"/>
        <end position="161"/>
    </location>
</feature>